<dbReference type="Pfam" id="PF12896">
    <property type="entry name" value="ANAPC4"/>
    <property type="match status" value="1"/>
</dbReference>
<dbReference type="OrthoDB" id="2110451at2759"/>
<reference evidence="8 9" key="1">
    <citation type="submission" date="2019-07" db="EMBL/GenBank/DDBJ databases">
        <title>Annotation for the trematode Paragonimus westermani.</title>
        <authorList>
            <person name="Choi Y.-J."/>
        </authorList>
    </citation>
    <scope>NUCLEOTIDE SEQUENCE [LARGE SCALE GENOMIC DNA]</scope>
    <source>
        <strain evidence="8">180907_Pwestermani</strain>
    </source>
</reference>
<dbReference type="PANTHER" id="PTHR13260:SF0">
    <property type="entry name" value="ANAPHASE-PROMOTING COMPLEX SUBUNIT 4"/>
    <property type="match status" value="1"/>
</dbReference>
<gene>
    <name evidence="8" type="ORF">P879_04103</name>
</gene>
<keyword evidence="2" id="KW-0132">Cell division</keyword>
<dbReference type="PANTHER" id="PTHR13260">
    <property type="entry name" value="ANAPHASE PROMOTING COMPLEX SUBUNIT 4 APC4"/>
    <property type="match status" value="1"/>
</dbReference>
<dbReference type="GO" id="GO:0034399">
    <property type="term" value="C:nuclear periphery"/>
    <property type="evidence" value="ECO:0007669"/>
    <property type="project" value="TreeGrafter"/>
</dbReference>
<dbReference type="GO" id="GO:0005680">
    <property type="term" value="C:anaphase-promoting complex"/>
    <property type="evidence" value="ECO:0007669"/>
    <property type="project" value="InterPro"/>
</dbReference>
<dbReference type="Pfam" id="PF12894">
    <property type="entry name" value="ANAPC4_WD40"/>
    <property type="match status" value="1"/>
</dbReference>
<dbReference type="GO" id="GO:0031145">
    <property type="term" value="P:anaphase-promoting complex-dependent catabolic process"/>
    <property type="evidence" value="ECO:0007669"/>
    <property type="project" value="InterPro"/>
</dbReference>
<dbReference type="Gene3D" id="2.130.10.10">
    <property type="entry name" value="YVTN repeat-like/Quinoprotein amine dehydrogenase"/>
    <property type="match status" value="1"/>
</dbReference>
<evidence type="ECO:0000313" key="9">
    <source>
        <dbReference type="Proteomes" id="UP000699462"/>
    </source>
</evidence>
<dbReference type="SUPFAM" id="SSF50978">
    <property type="entry name" value="WD40 repeat-like"/>
    <property type="match status" value="1"/>
</dbReference>
<name>A0A8T0DRU2_9TREM</name>
<evidence type="ECO:0000313" key="8">
    <source>
        <dbReference type="EMBL" id="KAF8569371.1"/>
    </source>
</evidence>
<dbReference type="InterPro" id="IPR015943">
    <property type="entry name" value="WD40/YVTN_repeat-like_dom_sf"/>
</dbReference>
<organism evidence="8 9">
    <name type="scientific">Paragonimus westermani</name>
    <dbReference type="NCBI Taxonomy" id="34504"/>
    <lineage>
        <taxon>Eukaryota</taxon>
        <taxon>Metazoa</taxon>
        <taxon>Spiralia</taxon>
        <taxon>Lophotrochozoa</taxon>
        <taxon>Platyhelminthes</taxon>
        <taxon>Trematoda</taxon>
        <taxon>Digenea</taxon>
        <taxon>Plagiorchiida</taxon>
        <taxon>Troglotremata</taxon>
        <taxon>Troglotrematidae</taxon>
        <taxon>Paragonimus</taxon>
    </lineage>
</organism>
<sequence>MVGEYSYCPVETKQHLKNKVALCSWSPKTDLIALGFCNGVISVHRYKMVCIWESPITSDSDDITQLVWRPDGKSLACAYRSGRMCLFLANDGFVYYELRFADAVTHLSWTTIDRIAEQTRNDGTNAATFFPDFSCLNTVESDSSLNSSSDMYKFAQLLSNSDRRYTVTFVTSYYSPSLTLLTVYSCNTLHFYGCDSFELARWRVKSSLFVALDSKFELLDCRFSACQRYLLILYRWLSENGETSLELQRIPCDGLVKLGAQVREISLLHSSIRICKELLDKSFGQICTSWEDTILEMDVKFTKYAKERLSRNKNWSLCVELLEFILFGNCPTSLRKFLVEDWTAPSLKRTGTATLKAYESIKTICFQQLQLILQRLLFHSSTLLGKLRDTQRYEPFGIPADSAIKLCSTVGSVLQKTQELHLVIEKSVTHLRGFFKWIYVAILKLSGRVLPDDFPQVTHSERELVIDFITNYLQPVIVEGELQGFNVDLVEQYIRPGEVRKPLELVVAHSLKDNTDRAKLRDLVNLSEEKLRSSACPVGLFPYCPRATLADLIQKSLRNDIDSLFGPPTAGDFSRSCFAFEDTVSQLLHCGSTTQFDPLWAFYPLFPVSATVDTKLRASVSDTANRSTLFAWSPPSAVDGSADVLVLMEFETGSLNSKISLKRTAAVLLDALPNMPSSNYGSYRLQDFEFFTSELLILLLCRSTNERETISDSYLPAADVNIASWLIMLPIQNILVSSEAIDLTNPSTPLWTSAGNSPCLLSCHNLSELITPANVESLPWEAVKLATNGDRSIVFVLFKGRCLCRVYLLERPEPEDTGITQDNLREQRMETETVEATT</sequence>
<protein>
    <recommendedName>
        <fullName evidence="1">Anaphase-promoting complex subunit 4</fullName>
    </recommendedName>
</protein>
<dbReference type="AlphaFoldDB" id="A0A8T0DRU2"/>
<dbReference type="InterPro" id="IPR024977">
    <property type="entry name" value="Apc4-like_WD40_dom"/>
</dbReference>
<keyword evidence="5" id="KW-0131">Cell cycle</keyword>
<feature type="domain" description="Anaphase-promoting complex subunit 4-like WD40" evidence="6">
    <location>
        <begin position="24"/>
        <end position="110"/>
    </location>
</feature>
<accession>A0A8T0DRU2</accession>
<dbReference type="GO" id="GO:0051301">
    <property type="term" value="P:cell division"/>
    <property type="evidence" value="ECO:0007669"/>
    <property type="project" value="UniProtKB-KW"/>
</dbReference>
<keyword evidence="4" id="KW-0833">Ubl conjugation pathway</keyword>
<feature type="domain" description="Anaphase-promoting complex subunit 4 long" evidence="7">
    <location>
        <begin position="258"/>
        <end position="446"/>
    </location>
</feature>
<comment type="caution">
    <text evidence="8">The sequence shown here is derived from an EMBL/GenBank/DDBJ whole genome shotgun (WGS) entry which is preliminary data.</text>
</comment>
<dbReference type="InterPro" id="IPR024789">
    <property type="entry name" value="APC4"/>
</dbReference>
<evidence type="ECO:0000259" key="6">
    <source>
        <dbReference type="Pfam" id="PF12894"/>
    </source>
</evidence>
<dbReference type="InterPro" id="IPR036322">
    <property type="entry name" value="WD40_repeat_dom_sf"/>
</dbReference>
<keyword evidence="3" id="KW-0498">Mitosis</keyword>
<evidence type="ECO:0000256" key="1">
    <source>
        <dbReference type="ARBA" id="ARBA00016067"/>
    </source>
</evidence>
<evidence type="ECO:0000256" key="2">
    <source>
        <dbReference type="ARBA" id="ARBA00022618"/>
    </source>
</evidence>
<evidence type="ECO:0000256" key="5">
    <source>
        <dbReference type="ARBA" id="ARBA00023306"/>
    </source>
</evidence>
<dbReference type="EMBL" id="JTDF01001922">
    <property type="protein sequence ID" value="KAF8569371.1"/>
    <property type="molecule type" value="Genomic_DNA"/>
</dbReference>
<evidence type="ECO:0000256" key="4">
    <source>
        <dbReference type="ARBA" id="ARBA00022786"/>
    </source>
</evidence>
<evidence type="ECO:0000259" key="7">
    <source>
        <dbReference type="Pfam" id="PF12896"/>
    </source>
</evidence>
<keyword evidence="9" id="KW-1185">Reference proteome</keyword>
<dbReference type="GO" id="GO:0070979">
    <property type="term" value="P:protein K11-linked ubiquitination"/>
    <property type="evidence" value="ECO:0007669"/>
    <property type="project" value="TreeGrafter"/>
</dbReference>
<evidence type="ECO:0000256" key="3">
    <source>
        <dbReference type="ARBA" id="ARBA00022776"/>
    </source>
</evidence>
<proteinExistence type="predicted"/>
<dbReference type="InterPro" id="IPR024790">
    <property type="entry name" value="APC4_long_dom"/>
</dbReference>
<dbReference type="Proteomes" id="UP000699462">
    <property type="component" value="Unassembled WGS sequence"/>
</dbReference>